<keyword evidence="1" id="KW-0808">Transferase</keyword>
<gene>
    <name evidence="1" type="primary">murA</name>
    <name evidence="1" type="ORF">FRZ06_09410</name>
</gene>
<dbReference type="Proteomes" id="UP000594014">
    <property type="component" value="Chromosome"/>
</dbReference>
<reference evidence="1" key="1">
    <citation type="submission" date="2019-08" db="EMBL/GenBank/DDBJ databases">
        <title>Genome sequence of Clostridiales bacterium MT110.</title>
        <authorList>
            <person name="Cao J."/>
        </authorList>
    </citation>
    <scope>NUCLEOTIDE SEQUENCE</scope>
    <source>
        <strain evidence="1">MT110</strain>
    </source>
</reference>
<accession>A0ACD1AB24</accession>
<keyword evidence="2" id="KW-1185">Reference proteome</keyword>
<dbReference type="EC" id="2.5.1.7" evidence="1"/>
<dbReference type="EMBL" id="CP042469">
    <property type="protein sequence ID" value="QOX63553.1"/>
    <property type="molecule type" value="Genomic_DNA"/>
</dbReference>
<evidence type="ECO:0000313" key="1">
    <source>
        <dbReference type="EMBL" id="QOX63553.1"/>
    </source>
</evidence>
<sequence>MEQFRINGGRKLTGEYELTGAKNAVLPILAATIVTGNESKIKSCPELSDVQTMLTILKDLGCKITKEADGTIIDTNPINSYRIPEHLMREMRSSVFLMGPMIARCGKVILSYPGGCEIGLRPIDIHLSALRQLGVEIKEAHGYLECTADRLIGNRILLDFPSVGATENVMLAATAAEGETRIINPAKEPEIIDLQNYLNACGAKIKGAGTDEIVILGKQSYHQVEHKVIPDRIEGGTILAAVAITGGNLVLRNAIPEHMGMTLSKFREAGCRIKERKDSIEMWAPAKLKAIEMLKTLPYPGFPTDMQSQFLTVMTVAQGTSLITETIFESRFKYVEELRKMGAKIKVDGRSAIVTGVKNLTGARVMAKDLRGGASLVIAGLGASGETIVENINYIDRGYDHFEEALSKIGADIKRETNEENHTF</sequence>
<organism evidence="1 2">
    <name type="scientific">Anoxybacterium hadale</name>
    <dbReference type="NCBI Taxonomy" id="3408580"/>
    <lineage>
        <taxon>Bacteria</taxon>
        <taxon>Bacillati</taxon>
        <taxon>Bacillota</taxon>
        <taxon>Clostridia</taxon>
        <taxon>Peptostreptococcales</taxon>
        <taxon>Anaerovoracaceae</taxon>
        <taxon>Anoxybacterium</taxon>
    </lineage>
</organism>
<protein>
    <submittedName>
        <fullName evidence="1">UDP-N-acetylglucosamine 1-carboxyvinyltransferase</fullName>
        <ecNumber evidence="1">2.5.1.7</ecNumber>
    </submittedName>
</protein>
<evidence type="ECO:0000313" key="2">
    <source>
        <dbReference type="Proteomes" id="UP000594014"/>
    </source>
</evidence>
<proteinExistence type="predicted"/>
<name>A0ACD1AB24_9FIRM</name>